<organism evidence="3 4">
    <name type="scientific">Sphingobacterium pedocola</name>
    <dbReference type="NCBI Taxonomy" id="2082722"/>
    <lineage>
        <taxon>Bacteria</taxon>
        <taxon>Pseudomonadati</taxon>
        <taxon>Bacteroidota</taxon>
        <taxon>Sphingobacteriia</taxon>
        <taxon>Sphingobacteriales</taxon>
        <taxon>Sphingobacteriaceae</taxon>
        <taxon>Sphingobacterium</taxon>
    </lineage>
</organism>
<dbReference type="SMART" id="SM00387">
    <property type="entry name" value="HATPase_c"/>
    <property type="match status" value="1"/>
</dbReference>
<dbReference type="EMBL" id="PSKQ01000019">
    <property type="protein sequence ID" value="MBE8721185.1"/>
    <property type="molecule type" value="Genomic_DNA"/>
</dbReference>
<keyword evidence="4" id="KW-1185">Reference proteome</keyword>
<comment type="caution">
    <text evidence="3">The sequence shown here is derived from an EMBL/GenBank/DDBJ whole genome shotgun (WGS) entry which is preliminary data.</text>
</comment>
<reference evidence="3 4" key="1">
    <citation type="submission" date="2018-02" db="EMBL/GenBank/DDBJ databases">
        <title>Sphingobacterium KA21.</title>
        <authorList>
            <person name="Vasarhelyi B.M."/>
            <person name="Deshmukh S."/>
            <person name="Balint B."/>
            <person name="Kukolya J."/>
        </authorList>
    </citation>
    <scope>NUCLEOTIDE SEQUENCE [LARGE SCALE GENOMIC DNA]</scope>
    <source>
        <strain evidence="3 4">Ka21</strain>
    </source>
</reference>
<dbReference type="Pfam" id="PF13589">
    <property type="entry name" value="HATPase_c_3"/>
    <property type="match status" value="1"/>
</dbReference>
<dbReference type="InterPro" id="IPR003594">
    <property type="entry name" value="HATPase_dom"/>
</dbReference>
<proteinExistence type="predicted"/>
<evidence type="ECO:0000313" key="3">
    <source>
        <dbReference type="EMBL" id="MBE8721185.1"/>
    </source>
</evidence>
<name>A0ABR9T762_9SPHI</name>
<feature type="domain" description="Histidine kinase/HSP90-like ATPase" evidence="2">
    <location>
        <begin position="875"/>
        <end position="985"/>
    </location>
</feature>
<dbReference type="Pfam" id="PF02518">
    <property type="entry name" value="HATPase_c"/>
    <property type="match status" value="1"/>
</dbReference>
<sequence>MLYRQFMLRLSENQLLITIMQFRTKARAVDLLGKGQIADLPTAITELWKNGYDAYADNLNAELFKKGYQGLENDYFLISDDGKGMSSSDILDKWLVLGTDSKSRAELEIESEETLWKRPRVKAGEKGIGRLSIAFVGNPMLMLTKKIGYPLQAVYFDWRLLENYNLFLDDVIIPTRPMDDLEELPRVFKALKEEFLKNFDKEFNLDGQAVWENNQKELLDQIINETTKTLIEEPILDFAVKWFEKSKYNTGTVFLAFNPIDQIIDLSERDGDGLEDRKFVISSLTGFVNPFKGVDFHINSTFLINAEQESFDLLNSRGNFFTKSDFDLADVYIKGEFDGNGTFQGSVRMYDKVVDYSYTNPRKKDRRSFYGKIPIELGYSQGEEKSSALTENQFVALKSKVAEYGGLYIFRDDFRVLPYGRENADFLGFEQRRSKRAGTFYFSYRRMYGYLDVTRDRNPNLKDKSSREGLINNAQYRAFTSDAINFFITLAQDYFATEAKQSLFLDKKKELNDEHKALKADKARDKAEKIAFTKSLNEYPKKLEEHQARYERLLSELEDKLASIGVTYSEVEQILDELQKLDIDLKNLIPKVPKRYKPTETQKERLYKFEDRLNNYINLVKPKRESVNRKAQDKLEIRDLKIDFTKRYNSYISSLEKELTTNRVALENKVDELIKEYIERSRRLTNALSENKEGVINEILVKDQVLFFSLEVENLYSSLLAQAQATLFPLVEHINRLSFDINEEQVQGAYKAQYDQMKYQWEQTRDTAQLGIAVEIIDHEFNQLYAKINNQLKTLSDYNDISSIKEFGFLEKNFKQLEDKYALLSPLYRISGALNKEVEGNAIYHYLLKFFENLISEYNITFDVTESFKKHIIIIKEPVIHTVFINVINNAIYWMRNSEQRIIKLDYLGETKEIIIANSGEKIPDYRLDKIFELFYSQRPNGRGIGLYLSKQSLNEAGLDIYATNEKKYNYLGGACFIINQINIGDV</sequence>
<feature type="coiled-coil region" evidence="1">
    <location>
        <begin position="508"/>
        <end position="563"/>
    </location>
</feature>
<evidence type="ECO:0000313" key="4">
    <source>
        <dbReference type="Proteomes" id="UP000618319"/>
    </source>
</evidence>
<dbReference type="SUPFAM" id="SSF55874">
    <property type="entry name" value="ATPase domain of HSP90 chaperone/DNA topoisomerase II/histidine kinase"/>
    <property type="match status" value="2"/>
</dbReference>
<gene>
    <name evidence="3" type="ORF">C4F40_10660</name>
</gene>
<evidence type="ECO:0000256" key="1">
    <source>
        <dbReference type="SAM" id="Coils"/>
    </source>
</evidence>
<keyword evidence="1" id="KW-0175">Coiled coil</keyword>
<accession>A0ABR9T762</accession>
<dbReference type="Gene3D" id="3.30.565.10">
    <property type="entry name" value="Histidine kinase-like ATPase, C-terminal domain"/>
    <property type="match status" value="2"/>
</dbReference>
<dbReference type="Proteomes" id="UP000618319">
    <property type="component" value="Unassembled WGS sequence"/>
</dbReference>
<dbReference type="InterPro" id="IPR036890">
    <property type="entry name" value="HATPase_C_sf"/>
</dbReference>
<dbReference type="InterPro" id="IPR043836">
    <property type="entry name" value="DHp"/>
</dbReference>
<evidence type="ECO:0000259" key="2">
    <source>
        <dbReference type="SMART" id="SM00387"/>
    </source>
</evidence>
<dbReference type="Pfam" id="PF19191">
    <property type="entry name" value="HEF_HK"/>
    <property type="match status" value="1"/>
</dbReference>
<protein>
    <recommendedName>
        <fullName evidence="2">Histidine kinase/HSP90-like ATPase domain-containing protein</fullName>
    </recommendedName>
</protein>